<dbReference type="Proteomes" id="UP000288805">
    <property type="component" value="Unassembled WGS sequence"/>
</dbReference>
<evidence type="ECO:0000256" key="1">
    <source>
        <dbReference type="SAM" id="MobiDB-lite"/>
    </source>
</evidence>
<evidence type="ECO:0000313" key="2">
    <source>
        <dbReference type="EMBL" id="RVW30825.1"/>
    </source>
</evidence>
<proteinExistence type="predicted"/>
<accession>A0A438D5Q8</accession>
<gene>
    <name evidence="2" type="ORF">CK203_106528</name>
</gene>
<dbReference type="PANTHER" id="PTHR33223">
    <property type="entry name" value="CCHC-TYPE DOMAIN-CONTAINING PROTEIN"/>
    <property type="match status" value="1"/>
</dbReference>
<reference evidence="2 3" key="1">
    <citation type="journal article" date="2018" name="PLoS Genet.">
        <title>Population sequencing reveals clonal diversity and ancestral inbreeding in the grapevine cultivar Chardonnay.</title>
        <authorList>
            <person name="Roach M.J."/>
            <person name="Johnson D.L."/>
            <person name="Bohlmann J."/>
            <person name="van Vuuren H.J."/>
            <person name="Jones S.J."/>
            <person name="Pretorius I.S."/>
            <person name="Schmidt S.A."/>
            <person name="Borneman A.R."/>
        </authorList>
    </citation>
    <scope>NUCLEOTIDE SEQUENCE [LARGE SCALE GENOMIC DNA]</scope>
    <source>
        <strain evidence="3">cv. Chardonnay</strain>
        <tissue evidence="2">Leaf</tissue>
    </source>
</reference>
<name>A0A438D5Q8_VITVI</name>
<dbReference type="AlphaFoldDB" id="A0A438D5Q8"/>
<evidence type="ECO:0008006" key="4">
    <source>
        <dbReference type="Google" id="ProtNLM"/>
    </source>
</evidence>
<sequence>MDVPPEDQNSQHGQEASNPTSHCAILPTFHGMESENLFSYIKEFEEVCNTFQEGGASIDLVRLKLFPFALKDKAKIWLNYLRPRSIRTWTDYKPSFLRSSSLLIRPMERYMEAINACPHHDFDTWLLVSYFYDGMSSSMKQLLETMCGGDFMSKNLEEAMDFLNYVVEVSRGWDKQMLESYGKEIGRTRNEEWLQEVQAISETPVQAMPCSICQSYEHLVDECPTIPACKRKESFLLNLIKNPKGIHEVEAQEGESSKVREVKVVITLRSGKEVDQPTSKPKHDEESVTEKGKSEEMKGKRKGKSIEKDDRDSNVNEEPERLVIREDMDLCIVKRGLNVNKKAFLTEQELVGESFVGLGSKLNLLPYFVYKQLGLGELKPTSITLSLADRLVKIPRGMIEDVCSTSSHLYKKHLHPEEEEDPEKGYLNPQICLLTYSHGGEEKKLYPYSMRRRKQRLVNEELPKLILKPLPHRVEEDCLLEVLRRSKKAIGWKISDLKEIIPLICIHHIYMEDEAKPVRQPHRRRLNVVTRKDHFRCPLLIRFLRGSPAILSIVFWMATPAYESIQACQMMEELLGQVMAKLLEAQIHEEPSFGAPYPFAKVVQSMQGKNNGKEEKQAK</sequence>
<comment type="caution">
    <text evidence="2">The sequence shown here is derived from an EMBL/GenBank/DDBJ whole genome shotgun (WGS) entry which is preliminary data.</text>
</comment>
<dbReference type="EMBL" id="QGNW01001786">
    <property type="protein sequence ID" value="RVW30825.1"/>
    <property type="molecule type" value="Genomic_DNA"/>
</dbReference>
<evidence type="ECO:0000313" key="3">
    <source>
        <dbReference type="Proteomes" id="UP000288805"/>
    </source>
</evidence>
<protein>
    <recommendedName>
        <fullName evidence="4">Retrotransposon gag domain-containing protein</fullName>
    </recommendedName>
</protein>
<organism evidence="2 3">
    <name type="scientific">Vitis vinifera</name>
    <name type="common">Grape</name>
    <dbReference type="NCBI Taxonomy" id="29760"/>
    <lineage>
        <taxon>Eukaryota</taxon>
        <taxon>Viridiplantae</taxon>
        <taxon>Streptophyta</taxon>
        <taxon>Embryophyta</taxon>
        <taxon>Tracheophyta</taxon>
        <taxon>Spermatophyta</taxon>
        <taxon>Magnoliopsida</taxon>
        <taxon>eudicotyledons</taxon>
        <taxon>Gunneridae</taxon>
        <taxon>Pentapetalae</taxon>
        <taxon>rosids</taxon>
        <taxon>Vitales</taxon>
        <taxon>Vitaceae</taxon>
        <taxon>Viteae</taxon>
        <taxon>Vitis</taxon>
    </lineage>
</organism>
<dbReference type="PANTHER" id="PTHR33223:SF11">
    <property type="entry name" value="ELEMENT PROTEIN, PUTATIVE-RELATED"/>
    <property type="match status" value="1"/>
</dbReference>
<feature type="region of interest" description="Disordered" evidence="1">
    <location>
        <begin position="270"/>
        <end position="320"/>
    </location>
</feature>